<accession>A0A5Q4BBJ4</accession>
<gene>
    <name evidence="2" type="ORF">CSHISOI_11094</name>
</gene>
<protein>
    <submittedName>
        <fullName evidence="2">Uncharacterized protein</fullName>
    </submittedName>
</protein>
<dbReference type="Proteomes" id="UP000326340">
    <property type="component" value="Unassembled WGS sequence"/>
</dbReference>
<name>A0A5Q4BBJ4_9PEZI</name>
<evidence type="ECO:0000313" key="2">
    <source>
        <dbReference type="EMBL" id="TQN64328.1"/>
    </source>
</evidence>
<feature type="compositionally biased region" description="Polar residues" evidence="1">
    <location>
        <begin position="53"/>
        <end position="62"/>
    </location>
</feature>
<evidence type="ECO:0000256" key="1">
    <source>
        <dbReference type="SAM" id="MobiDB-lite"/>
    </source>
</evidence>
<evidence type="ECO:0000313" key="3">
    <source>
        <dbReference type="Proteomes" id="UP000326340"/>
    </source>
</evidence>
<organism evidence="2 3">
    <name type="scientific">Colletotrichum shisoi</name>
    <dbReference type="NCBI Taxonomy" id="2078593"/>
    <lineage>
        <taxon>Eukaryota</taxon>
        <taxon>Fungi</taxon>
        <taxon>Dikarya</taxon>
        <taxon>Ascomycota</taxon>
        <taxon>Pezizomycotina</taxon>
        <taxon>Sordariomycetes</taxon>
        <taxon>Hypocreomycetidae</taxon>
        <taxon>Glomerellales</taxon>
        <taxon>Glomerellaceae</taxon>
        <taxon>Colletotrichum</taxon>
        <taxon>Colletotrichum destructivum species complex</taxon>
    </lineage>
</organism>
<keyword evidence="3" id="KW-1185">Reference proteome</keyword>
<proteinExistence type="predicted"/>
<feature type="compositionally biased region" description="Basic residues" evidence="1">
    <location>
        <begin position="63"/>
        <end position="79"/>
    </location>
</feature>
<dbReference type="AlphaFoldDB" id="A0A5Q4BBJ4"/>
<dbReference type="EMBL" id="PUHP01002501">
    <property type="protein sequence ID" value="TQN64328.1"/>
    <property type="molecule type" value="Genomic_DNA"/>
</dbReference>
<sequence>MATGPALQNHGAESPPLVLHPSPPTTNQSPLAHPNVTRREGRKTARTYRQTDRQSTYNTQKRVNSRPKQLSKTKQKKRAPGPGHSHSIGPLTIGSDQSPITKLDLSVPAFFKHLIDKRVPCALRVSTKNLAPARGKRGKTDVPFETSGR</sequence>
<feature type="region of interest" description="Disordered" evidence="1">
    <location>
        <begin position="1"/>
        <end position="99"/>
    </location>
</feature>
<comment type="caution">
    <text evidence="2">The sequence shown here is derived from an EMBL/GenBank/DDBJ whole genome shotgun (WGS) entry which is preliminary data.</text>
</comment>
<reference evidence="2 3" key="1">
    <citation type="journal article" date="2019" name="Sci. Rep.">
        <title>Colletotrichum shisoi sp. nov., an anthracnose pathogen of Perilla frutescens in Japan: molecular phylogenetic, morphological and genomic evidence.</title>
        <authorList>
            <person name="Gan P."/>
            <person name="Tsushima A."/>
            <person name="Hiroyama R."/>
            <person name="Narusaka M."/>
            <person name="Takano Y."/>
            <person name="Narusaka Y."/>
            <person name="Kawaradani M."/>
            <person name="Damm U."/>
            <person name="Shirasu K."/>
        </authorList>
    </citation>
    <scope>NUCLEOTIDE SEQUENCE [LARGE SCALE GENOMIC DNA]</scope>
    <source>
        <strain evidence="2 3">PG-2018a</strain>
    </source>
</reference>